<gene>
    <name evidence="7" type="ORF">METZ01_LOCUS513807</name>
</gene>
<protein>
    <recommendedName>
        <fullName evidence="6">FtsK domain-containing protein</fullName>
    </recommendedName>
</protein>
<evidence type="ECO:0000256" key="4">
    <source>
        <dbReference type="ARBA" id="ARBA00023125"/>
    </source>
</evidence>
<dbReference type="Pfam" id="PF01580">
    <property type="entry name" value="FtsK_SpoIIIE"/>
    <property type="match status" value="1"/>
</dbReference>
<evidence type="ECO:0000313" key="7">
    <source>
        <dbReference type="EMBL" id="SVE60953.1"/>
    </source>
</evidence>
<dbReference type="GO" id="GO:0005524">
    <property type="term" value="F:ATP binding"/>
    <property type="evidence" value="ECO:0007669"/>
    <property type="project" value="UniProtKB-KW"/>
</dbReference>
<dbReference type="InterPro" id="IPR002543">
    <property type="entry name" value="FtsK_dom"/>
</dbReference>
<dbReference type="PANTHER" id="PTHR22683">
    <property type="entry name" value="SPORULATION PROTEIN RELATED"/>
    <property type="match status" value="1"/>
</dbReference>
<dbReference type="AlphaFoldDB" id="A0A383EWY9"/>
<dbReference type="InterPro" id="IPR050206">
    <property type="entry name" value="FtsK/SpoIIIE/SftA"/>
</dbReference>
<evidence type="ECO:0000256" key="3">
    <source>
        <dbReference type="ARBA" id="ARBA00022840"/>
    </source>
</evidence>
<evidence type="ECO:0000256" key="1">
    <source>
        <dbReference type="ARBA" id="ARBA00006474"/>
    </source>
</evidence>
<keyword evidence="4" id="KW-0238">DNA-binding</keyword>
<reference evidence="7" key="1">
    <citation type="submission" date="2018-05" db="EMBL/GenBank/DDBJ databases">
        <authorList>
            <person name="Lanie J.A."/>
            <person name="Ng W.-L."/>
            <person name="Kazmierczak K.M."/>
            <person name="Andrzejewski T.M."/>
            <person name="Davidsen T.M."/>
            <person name="Wayne K.J."/>
            <person name="Tettelin H."/>
            <person name="Glass J.I."/>
            <person name="Rusch D."/>
            <person name="Podicherti R."/>
            <person name="Tsui H.-C.T."/>
            <person name="Winkler M.E."/>
        </authorList>
    </citation>
    <scope>NUCLEOTIDE SEQUENCE</scope>
</reference>
<evidence type="ECO:0000256" key="2">
    <source>
        <dbReference type="ARBA" id="ARBA00022741"/>
    </source>
</evidence>
<dbReference type="SUPFAM" id="SSF52540">
    <property type="entry name" value="P-loop containing nucleoside triphosphate hydrolases"/>
    <property type="match status" value="1"/>
</dbReference>
<dbReference type="PROSITE" id="PS50901">
    <property type="entry name" value="FTSK"/>
    <property type="match status" value="1"/>
</dbReference>
<dbReference type="InterPro" id="IPR041027">
    <property type="entry name" value="FtsK_alpha"/>
</dbReference>
<dbReference type="GO" id="GO:0003677">
    <property type="term" value="F:DNA binding"/>
    <property type="evidence" value="ECO:0007669"/>
    <property type="project" value="UniProtKB-KW"/>
</dbReference>
<keyword evidence="2" id="KW-0547">Nucleotide-binding</keyword>
<dbReference type="InterPro" id="IPR027417">
    <property type="entry name" value="P-loop_NTPase"/>
</dbReference>
<keyword evidence="3" id="KW-0067">ATP-binding</keyword>
<comment type="similarity">
    <text evidence="1">Belongs to the FtsK/SpoIIIE/SftA family.</text>
</comment>
<organism evidence="7">
    <name type="scientific">marine metagenome</name>
    <dbReference type="NCBI Taxonomy" id="408172"/>
    <lineage>
        <taxon>unclassified sequences</taxon>
        <taxon>metagenomes</taxon>
        <taxon>ecological metagenomes</taxon>
    </lineage>
</organism>
<dbReference type="Gene3D" id="3.30.980.40">
    <property type="match status" value="1"/>
</dbReference>
<dbReference type="EMBL" id="UINC01229295">
    <property type="protein sequence ID" value="SVE60953.1"/>
    <property type="molecule type" value="Genomic_DNA"/>
</dbReference>
<evidence type="ECO:0000256" key="5">
    <source>
        <dbReference type="SAM" id="MobiDB-lite"/>
    </source>
</evidence>
<sequence length="229" mass="24772">KLHSPGIPKQNPSIQNPGRPESASLPFPSEVIKLTRPGSYTSPPVSLFDSPKAAQKIDERKLMTAARLLGEKCQEFSVDGSVDQIHPGPVVTTFEFKPNSGVKYNKIAALADDLSLAMGAERVLIERIPGKSTVGIQIPNAIREQIPLRELLESDCYTRSVSKLTLVLGKTIHGEPVTSDLATMPHLLIAGATGTGKSVALNCMLTSILYRSSPDDVRLILIDPKRLEL</sequence>
<name>A0A383EWY9_9ZZZZ</name>
<evidence type="ECO:0000259" key="6">
    <source>
        <dbReference type="PROSITE" id="PS50901"/>
    </source>
</evidence>
<feature type="non-terminal residue" evidence="7">
    <location>
        <position position="229"/>
    </location>
</feature>
<feature type="region of interest" description="Disordered" evidence="5">
    <location>
        <begin position="1"/>
        <end position="28"/>
    </location>
</feature>
<proteinExistence type="inferred from homology"/>
<feature type="non-terminal residue" evidence="7">
    <location>
        <position position="1"/>
    </location>
</feature>
<feature type="domain" description="FtsK" evidence="6">
    <location>
        <begin position="174"/>
        <end position="229"/>
    </location>
</feature>
<dbReference type="Gene3D" id="3.40.50.300">
    <property type="entry name" value="P-loop containing nucleotide triphosphate hydrolases"/>
    <property type="match status" value="1"/>
</dbReference>
<accession>A0A383EWY9</accession>
<dbReference type="PANTHER" id="PTHR22683:SF41">
    <property type="entry name" value="DNA TRANSLOCASE FTSK"/>
    <property type="match status" value="1"/>
</dbReference>
<dbReference type="Pfam" id="PF17854">
    <property type="entry name" value="FtsK_alpha"/>
    <property type="match status" value="1"/>
</dbReference>